<keyword evidence="2" id="KW-1185">Reference proteome</keyword>
<evidence type="ECO:0000313" key="2">
    <source>
        <dbReference type="Proteomes" id="UP001218188"/>
    </source>
</evidence>
<accession>A0AAD6S760</accession>
<dbReference type="EMBL" id="JARJCM010000244">
    <property type="protein sequence ID" value="KAJ7021025.1"/>
    <property type="molecule type" value="Genomic_DNA"/>
</dbReference>
<comment type="caution">
    <text evidence="1">The sequence shown here is derived from an EMBL/GenBank/DDBJ whole genome shotgun (WGS) entry which is preliminary data.</text>
</comment>
<reference evidence="1" key="1">
    <citation type="submission" date="2023-03" db="EMBL/GenBank/DDBJ databases">
        <title>Massive genome expansion in bonnet fungi (Mycena s.s.) driven by repeated elements and novel gene families across ecological guilds.</title>
        <authorList>
            <consortium name="Lawrence Berkeley National Laboratory"/>
            <person name="Harder C.B."/>
            <person name="Miyauchi S."/>
            <person name="Viragh M."/>
            <person name="Kuo A."/>
            <person name="Thoen E."/>
            <person name="Andreopoulos B."/>
            <person name="Lu D."/>
            <person name="Skrede I."/>
            <person name="Drula E."/>
            <person name="Henrissat B."/>
            <person name="Morin E."/>
            <person name="Kohler A."/>
            <person name="Barry K."/>
            <person name="LaButti K."/>
            <person name="Morin E."/>
            <person name="Salamov A."/>
            <person name="Lipzen A."/>
            <person name="Mereny Z."/>
            <person name="Hegedus B."/>
            <person name="Baldrian P."/>
            <person name="Stursova M."/>
            <person name="Weitz H."/>
            <person name="Taylor A."/>
            <person name="Grigoriev I.V."/>
            <person name="Nagy L.G."/>
            <person name="Martin F."/>
            <person name="Kauserud H."/>
        </authorList>
    </citation>
    <scope>NUCLEOTIDE SEQUENCE</scope>
    <source>
        <strain evidence="1">CBHHK200</strain>
    </source>
</reference>
<dbReference type="PROSITE" id="PS51257">
    <property type="entry name" value="PROKAR_LIPOPROTEIN"/>
    <property type="match status" value="1"/>
</dbReference>
<proteinExistence type="predicted"/>
<gene>
    <name evidence="1" type="ORF">C8F04DRAFT_1241599</name>
</gene>
<evidence type="ECO:0000313" key="1">
    <source>
        <dbReference type="EMBL" id="KAJ7021025.1"/>
    </source>
</evidence>
<name>A0AAD6S760_9AGAR</name>
<dbReference type="Proteomes" id="UP001218188">
    <property type="component" value="Unassembled WGS sequence"/>
</dbReference>
<organism evidence="1 2">
    <name type="scientific">Mycena alexandri</name>
    <dbReference type="NCBI Taxonomy" id="1745969"/>
    <lineage>
        <taxon>Eukaryota</taxon>
        <taxon>Fungi</taxon>
        <taxon>Dikarya</taxon>
        <taxon>Basidiomycota</taxon>
        <taxon>Agaricomycotina</taxon>
        <taxon>Agaricomycetes</taxon>
        <taxon>Agaricomycetidae</taxon>
        <taxon>Agaricales</taxon>
        <taxon>Marasmiineae</taxon>
        <taxon>Mycenaceae</taxon>
        <taxon>Mycena</taxon>
    </lineage>
</organism>
<sequence length="99" mass="11024">MTTAFLRMTTMSSSSSPLAVAFSSSLISQACTTASILLIGSPFVLFETTPSLNFHYRRTCVDSPETIQREFRRELSTQVAVENLSLSYLLNHKLKFLPS</sequence>
<dbReference type="AlphaFoldDB" id="A0AAD6S760"/>
<protein>
    <submittedName>
        <fullName evidence="1">Uncharacterized protein</fullName>
    </submittedName>
</protein>